<organism evidence="12 13">
    <name type="scientific">Apilactobacillus xinyiensis</name>
    <dbReference type="NCBI Taxonomy" id="2841032"/>
    <lineage>
        <taxon>Bacteria</taxon>
        <taxon>Bacillati</taxon>
        <taxon>Bacillota</taxon>
        <taxon>Bacilli</taxon>
        <taxon>Lactobacillales</taxon>
        <taxon>Lactobacillaceae</taxon>
        <taxon>Apilactobacillus</taxon>
    </lineage>
</organism>
<dbReference type="Pfam" id="PF00171">
    <property type="entry name" value="Aldedh"/>
    <property type="match status" value="1"/>
</dbReference>
<evidence type="ECO:0000256" key="2">
    <source>
        <dbReference type="ARBA" id="ARBA00023002"/>
    </source>
</evidence>
<evidence type="ECO:0000313" key="12">
    <source>
        <dbReference type="EMBL" id="MCK8624536.1"/>
    </source>
</evidence>
<dbReference type="PIRSF" id="PIRSF000111">
    <property type="entry name" value="ALDH_ADH"/>
    <property type="match status" value="1"/>
</dbReference>
<keyword evidence="13" id="KW-1185">Reference proteome</keyword>
<evidence type="ECO:0000256" key="5">
    <source>
        <dbReference type="ARBA" id="ARBA00023268"/>
    </source>
</evidence>
<comment type="cofactor">
    <cofactor evidence="1">
        <name>Fe(2+)</name>
        <dbReference type="ChEBI" id="CHEBI:29033"/>
    </cofactor>
</comment>
<dbReference type="InterPro" id="IPR015590">
    <property type="entry name" value="Aldehyde_DH_dom"/>
</dbReference>
<dbReference type="EMBL" id="JAJIAO010000002">
    <property type="protein sequence ID" value="MCK8624536.1"/>
    <property type="molecule type" value="Genomic_DNA"/>
</dbReference>
<comment type="caution">
    <text evidence="12">The sequence shown here is derived from an EMBL/GenBank/DDBJ whole genome shotgun (WGS) entry which is preliminary data.</text>
</comment>
<keyword evidence="4" id="KW-0520">NAD</keyword>
<sequence>MSVVSLKKGSNNIKEDKKDIDSHIDEMVKKAHKALDIMYTFDQKKVDYITHKMVIAGLNAHMKLAEMAHDETGRGIAEDKAIKNIYATEEIWHYIRNHKTVGVINDDKERQLITVAEPLGVVAGITPVTNPTSTTLFKAIIAMKTRNPIIFSLHPQAINASIETAKILQKAAVEAGAPKDAIQWIEHPSREATTALINNPGVAITLATGGPGLVKAAYSTGKPALGVGPGNGPVYIEKTAKINRAINDIVLSKTFDNGMICATENSAIIDHEIFDEVKSKMEANGVFFVANKDVKTLGDTMFNKETGQVNGPIAGMNAKQIAKLANIKVPDNTKVLAAVLDGVGSKYPLSGEKLSPVLSVYKASSKEDAFRIADELLHYGGLGHTAAIQTEDDAVAKEFGVKMKACRILVNTPGGLGGVGNLYNEMRPSLTLGTGSWGANSISHNVTDYDLLNYKTIAKRRNNMQWIKLPRVYFEKTSVRYLDDMPGVNRVFIVASPKMVELGYVDIVLDELKRRPNEIAYSLFSDVEQDPSTNTVDKGVSLMQNFKPDTIIALGGGSPLDAAKAMWFKYENPSADFFGAKQKFLDIRKRAYRFDQPKKAKFVAIPTTSGTGSEVTPFAVITDSKTHVKYPLADYALTPDVAIVDSQFVETVPKGTIAYAGLDTLCHGIESYVSNMASDYTRPWSLQAIKMVFDNLTASYNGDQTARREMHNAATIAGMAFGNAFLGITHSVAHKLGGAFDKPHGLMIAITLPHVIRYNFKKPEKITIWPKYESFRADEDYARIARFLGLPGNTNAELREALINKFIELAHSVGVTLSLKANGVTKADFDKKVDELADLAYQDQCTTTNPKEALIADLKQIMIDDYNGTNVEK</sequence>
<dbReference type="SUPFAM" id="SSF56796">
    <property type="entry name" value="Dehydroquinate synthase-like"/>
    <property type="match status" value="1"/>
</dbReference>
<evidence type="ECO:0000259" key="10">
    <source>
        <dbReference type="Pfam" id="PF00465"/>
    </source>
</evidence>
<protein>
    <recommendedName>
        <fullName evidence="8">Aldehyde-alcohol dehydrogenase</fullName>
    </recommendedName>
</protein>
<dbReference type="Gene3D" id="3.40.605.10">
    <property type="entry name" value="Aldehyde Dehydrogenase, Chain A, domain 1"/>
    <property type="match status" value="1"/>
</dbReference>
<evidence type="ECO:0000256" key="8">
    <source>
        <dbReference type="PIRNR" id="PIRNR000111"/>
    </source>
</evidence>
<dbReference type="PANTHER" id="PTHR11496:SF83">
    <property type="entry name" value="HYDROXYACID-OXOACID TRANSHYDROGENASE, MITOCHONDRIAL"/>
    <property type="match status" value="1"/>
</dbReference>
<evidence type="ECO:0000256" key="3">
    <source>
        <dbReference type="ARBA" id="ARBA00023004"/>
    </source>
</evidence>
<evidence type="ECO:0000256" key="7">
    <source>
        <dbReference type="ARBA" id="ARBA00035645"/>
    </source>
</evidence>
<dbReference type="Proteomes" id="UP001522905">
    <property type="component" value="Unassembled WGS sequence"/>
</dbReference>
<dbReference type="InterPro" id="IPR034789">
    <property type="entry name" value="AAD_C"/>
</dbReference>
<dbReference type="PANTHER" id="PTHR11496">
    <property type="entry name" value="ALCOHOL DEHYDROGENASE"/>
    <property type="match status" value="1"/>
</dbReference>
<dbReference type="GO" id="GO:0008774">
    <property type="term" value="F:acetaldehyde dehydrogenase (acetylating) activity"/>
    <property type="evidence" value="ECO:0007669"/>
    <property type="project" value="UniProtKB-EC"/>
</dbReference>
<dbReference type="InterPro" id="IPR039697">
    <property type="entry name" value="Alcohol_dehydrogenase_Fe"/>
</dbReference>
<reference evidence="12 13" key="1">
    <citation type="submission" date="2021-11" db="EMBL/GenBank/DDBJ databases">
        <title>Comparative genomics of bee honey and flower isolates.</title>
        <authorList>
            <person name="Bechtner J.D."/>
            <person name="Gallus M.K."/>
            <person name="Ehrmann M."/>
        </authorList>
    </citation>
    <scope>NUCLEOTIDE SEQUENCE [LARGE SCALE GENOMIC DNA]</scope>
    <source>
        <strain evidence="12 13">M161</strain>
    </source>
</reference>
<comment type="similarity">
    <text evidence="6 8">In the N-terminal section; belongs to the aldehyde dehydrogenase family.</text>
</comment>
<name>A0ABT0I1E1_9LACO</name>
<dbReference type="InterPro" id="IPR016161">
    <property type="entry name" value="Ald_DH/histidinol_DH"/>
</dbReference>
<feature type="domain" description="Alcohol dehydrogenase iron-type/glycerol dehydrogenase GldA" evidence="10">
    <location>
        <begin position="471"/>
        <end position="645"/>
    </location>
</feature>
<dbReference type="Pfam" id="PF00465">
    <property type="entry name" value="Fe-ADH"/>
    <property type="match status" value="1"/>
</dbReference>
<comment type="similarity">
    <text evidence="7 8">In the C-terminal section; belongs to the iron-containing alcohol dehydrogenase family.</text>
</comment>
<feature type="domain" description="Fe-containing alcohol dehydrogenase-like C-terminal" evidence="11">
    <location>
        <begin position="658"/>
        <end position="862"/>
    </location>
</feature>
<accession>A0ABT0I1E1</accession>
<evidence type="ECO:0000256" key="1">
    <source>
        <dbReference type="ARBA" id="ARBA00001954"/>
    </source>
</evidence>
<evidence type="ECO:0000256" key="4">
    <source>
        <dbReference type="ARBA" id="ARBA00023027"/>
    </source>
</evidence>
<evidence type="ECO:0000256" key="6">
    <source>
        <dbReference type="ARBA" id="ARBA00035641"/>
    </source>
</evidence>
<dbReference type="GO" id="GO:0004022">
    <property type="term" value="F:alcohol dehydrogenase (NAD+) activity"/>
    <property type="evidence" value="ECO:0007669"/>
    <property type="project" value="UniProtKB-EC"/>
</dbReference>
<dbReference type="Gene3D" id="1.20.1090.10">
    <property type="entry name" value="Dehydroquinate synthase-like - alpha domain"/>
    <property type="match status" value="1"/>
</dbReference>
<feature type="domain" description="Aldehyde dehydrogenase" evidence="9">
    <location>
        <begin position="22"/>
        <end position="413"/>
    </location>
</feature>
<proteinExistence type="inferred from homology"/>
<dbReference type="CDD" id="cd07122">
    <property type="entry name" value="ALDH_F20_ACDH"/>
    <property type="match status" value="1"/>
</dbReference>
<keyword evidence="2 8" id="KW-0560">Oxidoreductase</keyword>
<dbReference type="CDD" id="cd08178">
    <property type="entry name" value="AAD_C"/>
    <property type="match status" value="1"/>
</dbReference>
<evidence type="ECO:0000259" key="9">
    <source>
        <dbReference type="Pfam" id="PF00171"/>
    </source>
</evidence>
<dbReference type="Gene3D" id="3.40.309.10">
    <property type="entry name" value="Aldehyde Dehydrogenase, Chain A, domain 2"/>
    <property type="match status" value="1"/>
</dbReference>
<dbReference type="InterPro" id="IPR016162">
    <property type="entry name" value="Ald_DH_N"/>
</dbReference>
<keyword evidence="5" id="KW-0511">Multifunctional enzyme</keyword>
<dbReference type="Gene3D" id="3.40.50.1970">
    <property type="match status" value="1"/>
</dbReference>
<dbReference type="Pfam" id="PF25137">
    <property type="entry name" value="ADH_Fe_C"/>
    <property type="match status" value="1"/>
</dbReference>
<dbReference type="InterPro" id="IPR056798">
    <property type="entry name" value="ADH_Fe_C"/>
</dbReference>
<dbReference type="RefSeq" id="WP_282575967.1">
    <property type="nucleotide sequence ID" value="NZ_JAJIAO010000002.1"/>
</dbReference>
<keyword evidence="3" id="KW-0408">Iron</keyword>
<dbReference type="InterPro" id="IPR016163">
    <property type="entry name" value="Ald_DH_C"/>
</dbReference>
<gene>
    <name evidence="12" type="primary">adhE</name>
    <name evidence="12" type="synonym">adhC</name>
    <name evidence="12" type="ORF">LNP07_03305</name>
</gene>
<evidence type="ECO:0000259" key="11">
    <source>
        <dbReference type="Pfam" id="PF25137"/>
    </source>
</evidence>
<dbReference type="NCBIfam" id="NF010378">
    <property type="entry name" value="PRK13805.1"/>
    <property type="match status" value="1"/>
</dbReference>
<dbReference type="SUPFAM" id="SSF53720">
    <property type="entry name" value="ALDH-like"/>
    <property type="match status" value="1"/>
</dbReference>
<dbReference type="InterPro" id="IPR012079">
    <property type="entry name" value="Bifunc_Ald-ADH"/>
</dbReference>
<evidence type="ECO:0000313" key="13">
    <source>
        <dbReference type="Proteomes" id="UP001522905"/>
    </source>
</evidence>
<dbReference type="InterPro" id="IPR001670">
    <property type="entry name" value="ADH_Fe/GldA"/>
</dbReference>